<evidence type="ECO:0000313" key="3">
    <source>
        <dbReference type="EMBL" id="MCU7379424.1"/>
    </source>
</evidence>
<feature type="transmembrane region" description="Helical" evidence="1">
    <location>
        <begin position="188"/>
        <end position="213"/>
    </location>
</feature>
<name>A0A9J6QQY9_9FIRM</name>
<keyword evidence="1" id="KW-1133">Transmembrane helix</keyword>
<evidence type="ECO:0000313" key="4">
    <source>
        <dbReference type="Proteomes" id="UP001065549"/>
    </source>
</evidence>
<feature type="transmembrane region" description="Helical" evidence="1">
    <location>
        <begin position="162"/>
        <end position="181"/>
    </location>
</feature>
<reference evidence="2" key="1">
    <citation type="submission" date="2022-09" db="EMBL/GenBank/DDBJ databases">
        <title>Culturomic study of gut microbiota in children with autism spectrum disorder.</title>
        <authorList>
            <person name="Efimov B.A."/>
            <person name="Chaplin A.V."/>
            <person name="Sokolova S.R."/>
            <person name="Pikina A.P."/>
            <person name="Korzhanova M."/>
            <person name="Belova V."/>
            <person name="Korostin D."/>
        </authorList>
    </citation>
    <scope>NUCLEOTIDE SEQUENCE</scope>
    <source>
        <strain evidence="2">ASD5510</strain>
    </source>
</reference>
<accession>A0A9J6QQY9</accession>
<dbReference type="RefSeq" id="WP_148396018.1">
    <property type="nucleotide sequence ID" value="NZ_JAJAGH010000005.1"/>
</dbReference>
<protein>
    <submittedName>
        <fullName evidence="2">YibE/F family protein</fullName>
    </submittedName>
</protein>
<dbReference type="PANTHER" id="PTHR41771:SF1">
    <property type="entry name" value="MEMBRANE PROTEIN"/>
    <property type="match status" value="1"/>
</dbReference>
<gene>
    <name evidence="2" type="ORF">OBO34_00740</name>
    <name evidence="3" type="ORF">OBO34_13835</name>
</gene>
<dbReference type="Pfam" id="PF07907">
    <property type="entry name" value="YibE_F"/>
    <property type="match status" value="1"/>
</dbReference>
<evidence type="ECO:0000256" key="1">
    <source>
        <dbReference type="SAM" id="Phobius"/>
    </source>
</evidence>
<evidence type="ECO:0000313" key="2">
    <source>
        <dbReference type="EMBL" id="MCU7376875.1"/>
    </source>
</evidence>
<organism evidence="2 4">
    <name type="scientific">Hominibacterium faecale</name>
    <dbReference type="NCBI Taxonomy" id="2839743"/>
    <lineage>
        <taxon>Bacteria</taxon>
        <taxon>Bacillati</taxon>
        <taxon>Bacillota</taxon>
        <taxon>Clostridia</taxon>
        <taxon>Peptostreptococcales</taxon>
        <taxon>Anaerovoracaceae</taxon>
        <taxon>Hominibacterium</taxon>
    </lineage>
</organism>
<comment type="caution">
    <text evidence="2">The sequence shown here is derived from an EMBL/GenBank/DDBJ whole genome shotgun (WGS) entry which is preliminary data.</text>
</comment>
<dbReference type="AlphaFoldDB" id="A0A9J6QQY9"/>
<feature type="transmembrane region" description="Helical" evidence="1">
    <location>
        <begin position="7"/>
        <end position="24"/>
    </location>
</feature>
<feature type="transmembrane region" description="Helical" evidence="1">
    <location>
        <begin position="233"/>
        <end position="256"/>
    </location>
</feature>
<feature type="transmembrane region" description="Helical" evidence="1">
    <location>
        <begin position="328"/>
        <end position="353"/>
    </location>
</feature>
<dbReference type="EMBL" id="JAOSHN010000005">
    <property type="protein sequence ID" value="MCU7379424.1"/>
    <property type="molecule type" value="Genomic_DNA"/>
</dbReference>
<dbReference type="EMBL" id="JAOSHN010000001">
    <property type="protein sequence ID" value="MCU7376875.1"/>
    <property type="molecule type" value="Genomic_DNA"/>
</dbReference>
<keyword evidence="1" id="KW-0472">Membrane</keyword>
<keyword evidence="4" id="KW-1185">Reference proteome</keyword>
<proteinExistence type="predicted"/>
<feature type="transmembrane region" description="Helical" evidence="1">
    <location>
        <begin position="290"/>
        <end position="308"/>
    </location>
</feature>
<sequence length="361" mass="39346">MLHKKFAAKLIIVLFLSLIVYIAVYNNFQVYDTTIAKVTSAVQSEEKDGSIRQAITGTIKNGEHEGQTVTLKNTYDPSLAYDERYSRGSLLFLSLNDKTGSSLTGTVTGVKRDHYAVLVLLVLTDLLLLAGGKQGFYTIIGLGLNIVLFYGMLTLYEAGVNVLSLTIVLVILFSAIVLILINGFNKRTFISLIATLAAVAIIGLLSAAVIHFGPELSYEFMEYLPEPYTRSEANLLFLSEILIGGLGVIMDIAVTITSCSAELIRKDPLISKKALLLSCRQVADDITGTMINVVFFTNIAACIPVFLISMKNDISFFTVMKYNAFFEIARFLTGSMGIILTIPLAIFAASCFLKGGKKSCC</sequence>
<dbReference type="Proteomes" id="UP001065549">
    <property type="component" value="Unassembled WGS sequence"/>
</dbReference>
<keyword evidence="1" id="KW-0812">Transmembrane</keyword>
<dbReference type="PANTHER" id="PTHR41771">
    <property type="entry name" value="MEMBRANE PROTEIN-RELATED"/>
    <property type="match status" value="1"/>
</dbReference>
<dbReference type="InterPro" id="IPR012507">
    <property type="entry name" value="YibE_F"/>
</dbReference>
<feature type="transmembrane region" description="Helical" evidence="1">
    <location>
        <begin position="137"/>
        <end position="156"/>
    </location>
</feature>
<feature type="transmembrane region" description="Helical" evidence="1">
    <location>
        <begin position="114"/>
        <end position="130"/>
    </location>
</feature>